<evidence type="ECO:0000313" key="7">
    <source>
        <dbReference type="Proteomes" id="UP001437256"/>
    </source>
</evidence>
<evidence type="ECO:0000256" key="4">
    <source>
        <dbReference type="SAM" id="SignalP"/>
    </source>
</evidence>
<dbReference type="InterPro" id="IPR036852">
    <property type="entry name" value="Peptidase_S8/S53_dom_sf"/>
</dbReference>
<dbReference type="PROSITE" id="PS51892">
    <property type="entry name" value="SUBTILASE"/>
    <property type="match status" value="1"/>
</dbReference>
<dbReference type="SUPFAM" id="SSF52743">
    <property type="entry name" value="Subtilisin-like"/>
    <property type="match status" value="1"/>
</dbReference>
<proteinExistence type="inferred from homology"/>
<sequence>MASPFVAGSAALILSVLGKSVAPDVRTMLETTAQPVLASHNGSSLLQTATQQGAGLINVYNALFGTTKVWPGELLLNDTAHFVGEHQFTVENTGNETRRYSLSHAPAGTAVTMQVDSIFPAIGPVPLSTAAAQVTLSLTSLELGPGQSQNITARFTLPTSPDASRFPVYSGFIQISSDNGSEAEVNHVSYLGLGASLRNKRVLDNTDVSGRQLPALLNASDTTQTTESNYTFKEITDGVFDYPQVSLRLAFGTPVLRMDLVSADFDLQTSRHGFDNDTLLDRYDYVSRNDETYLVAFSLGQPEPVFANDTKVPDGRYKYLLRALRVTGDPLNEDDYDKWLSPVVGYNSTGGL</sequence>
<dbReference type="InterPro" id="IPR013783">
    <property type="entry name" value="Ig-like_fold"/>
</dbReference>
<comment type="caution">
    <text evidence="6">The sequence shown here is derived from an EMBL/GenBank/DDBJ whole genome shotgun (WGS) entry which is preliminary data.</text>
</comment>
<dbReference type="Gene3D" id="2.60.40.10">
    <property type="entry name" value="Immunoglobulins"/>
    <property type="match status" value="1"/>
</dbReference>
<dbReference type="Pfam" id="PF06280">
    <property type="entry name" value="fn3_5"/>
    <property type="match status" value="1"/>
</dbReference>
<feature type="chain" id="PRO_5045241264" description="C5a peptidase/Subtilisin-like protease SBT2-like Fn3-like domain-containing protein" evidence="4">
    <location>
        <begin position="19"/>
        <end position="352"/>
    </location>
</feature>
<evidence type="ECO:0000313" key="6">
    <source>
        <dbReference type="EMBL" id="KAL0072298.1"/>
    </source>
</evidence>
<evidence type="ECO:0000256" key="2">
    <source>
        <dbReference type="ARBA" id="ARBA00022729"/>
    </source>
</evidence>
<keyword evidence="7" id="KW-1185">Reference proteome</keyword>
<dbReference type="InterPro" id="IPR010435">
    <property type="entry name" value="C5a/SBT2-like_Fn3"/>
</dbReference>
<feature type="domain" description="C5a peptidase/Subtilisin-like protease SBT2-like Fn3-like" evidence="5">
    <location>
        <begin position="76"/>
        <end position="183"/>
    </location>
</feature>
<keyword evidence="2 4" id="KW-0732">Signal</keyword>
<comment type="caution">
    <text evidence="3">Lacks conserved residue(s) required for the propagation of feature annotation.</text>
</comment>
<gene>
    <name evidence="6" type="ORF">AAF712_000060</name>
</gene>
<feature type="signal peptide" evidence="4">
    <location>
        <begin position="1"/>
        <end position="18"/>
    </location>
</feature>
<evidence type="ECO:0000256" key="1">
    <source>
        <dbReference type="ARBA" id="ARBA00011073"/>
    </source>
</evidence>
<evidence type="ECO:0000256" key="3">
    <source>
        <dbReference type="PROSITE-ProRule" id="PRU01240"/>
    </source>
</evidence>
<evidence type="ECO:0000259" key="5">
    <source>
        <dbReference type="Pfam" id="PF06280"/>
    </source>
</evidence>
<organism evidence="6 7">
    <name type="scientific">Marasmius tenuissimus</name>
    <dbReference type="NCBI Taxonomy" id="585030"/>
    <lineage>
        <taxon>Eukaryota</taxon>
        <taxon>Fungi</taxon>
        <taxon>Dikarya</taxon>
        <taxon>Basidiomycota</taxon>
        <taxon>Agaricomycotina</taxon>
        <taxon>Agaricomycetes</taxon>
        <taxon>Agaricomycetidae</taxon>
        <taxon>Agaricales</taxon>
        <taxon>Marasmiineae</taxon>
        <taxon>Marasmiaceae</taxon>
        <taxon>Marasmius</taxon>
    </lineage>
</organism>
<comment type="similarity">
    <text evidence="1 3">Belongs to the peptidase S8 family.</text>
</comment>
<name>A0ABR3AF08_9AGAR</name>
<reference evidence="6 7" key="1">
    <citation type="submission" date="2024-05" db="EMBL/GenBank/DDBJ databases">
        <title>A draft genome resource for the thread blight pathogen Marasmius tenuissimus strain MS-2.</title>
        <authorList>
            <person name="Yulfo-Soto G.E."/>
            <person name="Baruah I.K."/>
            <person name="Amoako-Attah I."/>
            <person name="Bukari Y."/>
            <person name="Meinhardt L.W."/>
            <person name="Bailey B.A."/>
            <person name="Cohen S.P."/>
        </authorList>
    </citation>
    <scope>NUCLEOTIDE SEQUENCE [LARGE SCALE GENOMIC DNA]</scope>
    <source>
        <strain evidence="6 7">MS-2</strain>
    </source>
</reference>
<accession>A0ABR3AF08</accession>
<dbReference type="Gene3D" id="3.40.50.200">
    <property type="entry name" value="Peptidase S8/S53 domain"/>
    <property type="match status" value="1"/>
</dbReference>
<dbReference type="EMBL" id="JBBXMP010000001">
    <property type="protein sequence ID" value="KAL0072298.1"/>
    <property type="molecule type" value="Genomic_DNA"/>
</dbReference>
<protein>
    <recommendedName>
        <fullName evidence="5">C5a peptidase/Subtilisin-like protease SBT2-like Fn3-like domain-containing protein</fullName>
    </recommendedName>
</protein>
<dbReference type="Proteomes" id="UP001437256">
    <property type="component" value="Unassembled WGS sequence"/>
</dbReference>